<keyword evidence="2" id="KW-1185">Reference proteome</keyword>
<dbReference type="Proteomes" id="UP000217790">
    <property type="component" value="Unassembled WGS sequence"/>
</dbReference>
<proteinExistence type="predicted"/>
<protein>
    <submittedName>
        <fullName evidence="1">Uncharacterized protein</fullName>
    </submittedName>
</protein>
<dbReference type="InParanoid" id="A0A2H3DKR6"/>
<dbReference type="STRING" id="47427.A0A2H3DKR6"/>
<gene>
    <name evidence="1" type="ORF">ARMGADRAFT_935683</name>
</gene>
<name>A0A2H3DKR6_ARMGA</name>
<sequence>MTRFEFATAVKQEAAYLRLVRPTSDDIPSCLLLIEVSMGCLYRYLLTSQAEASQALRFQVKSRYLHGESSRCAHKYDDFKFLA</sequence>
<evidence type="ECO:0000313" key="2">
    <source>
        <dbReference type="Proteomes" id="UP000217790"/>
    </source>
</evidence>
<organism evidence="1 2">
    <name type="scientific">Armillaria gallica</name>
    <name type="common">Bulbous honey fungus</name>
    <name type="synonym">Armillaria bulbosa</name>
    <dbReference type="NCBI Taxonomy" id="47427"/>
    <lineage>
        <taxon>Eukaryota</taxon>
        <taxon>Fungi</taxon>
        <taxon>Dikarya</taxon>
        <taxon>Basidiomycota</taxon>
        <taxon>Agaricomycotina</taxon>
        <taxon>Agaricomycetes</taxon>
        <taxon>Agaricomycetidae</taxon>
        <taxon>Agaricales</taxon>
        <taxon>Marasmiineae</taxon>
        <taxon>Physalacriaceae</taxon>
        <taxon>Armillaria</taxon>
    </lineage>
</organism>
<reference evidence="2" key="1">
    <citation type="journal article" date="2017" name="Nat. Ecol. Evol.">
        <title>Genome expansion and lineage-specific genetic innovations in the forest pathogenic fungi Armillaria.</title>
        <authorList>
            <person name="Sipos G."/>
            <person name="Prasanna A.N."/>
            <person name="Walter M.C."/>
            <person name="O'Connor E."/>
            <person name="Balint B."/>
            <person name="Krizsan K."/>
            <person name="Kiss B."/>
            <person name="Hess J."/>
            <person name="Varga T."/>
            <person name="Slot J."/>
            <person name="Riley R."/>
            <person name="Boka B."/>
            <person name="Rigling D."/>
            <person name="Barry K."/>
            <person name="Lee J."/>
            <person name="Mihaltcheva S."/>
            <person name="LaButti K."/>
            <person name="Lipzen A."/>
            <person name="Waldron R."/>
            <person name="Moloney N.M."/>
            <person name="Sperisen C."/>
            <person name="Kredics L."/>
            <person name="Vagvoelgyi C."/>
            <person name="Patrignani A."/>
            <person name="Fitzpatrick D."/>
            <person name="Nagy I."/>
            <person name="Doyle S."/>
            <person name="Anderson J.B."/>
            <person name="Grigoriev I.V."/>
            <person name="Gueldener U."/>
            <person name="Muensterkoetter M."/>
            <person name="Nagy L.G."/>
        </authorList>
    </citation>
    <scope>NUCLEOTIDE SEQUENCE [LARGE SCALE GENOMIC DNA]</scope>
    <source>
        <strain evidence="2">Ar21-2</strain>
    </source>
</reference>
<dbReference type="OrthoDB" id="2017405at2759"/>
<evidence type="ECO:0000313" key="1">
    <source>
        <dbReference type="EMBL" id="PBK89667.1"/>
    </source>
</evidence>
<dbReference type="AlphaFoldDB" id="A0A2H3DKR6"/>
<dbReference type="EMBL" id="KZ293668">
    <property type="protein sequence ID" value="PBK89667.1"/>
    <property type="molecule type" value="Genomic_DNA"/>
</dbReference>
<accession>A0A2H3DKR6</accession>